<evidence type="ECO:0000313" key="2">
    <source>
        <dbReference type="EMBL" id="KFD69537.1"/>
    </source>
</evidence>
<protein>
    <submittedName>
        <fullName evidence="1">Uncharacterized protein</fullName>
    </submittedName>
</protein>
<dbReference type="Proteomes" id="UP000030764">
    <property type="component" value="Unassembled WGS sequence"/>
</dbReference>
<sequence>MFSSDLTSATDSCRSCSFTEARIAPIRLRISVSPAALVFSVALPVIPSETHRFTVAESVISSTVSSPQDKAKIQPPDRRIELSHIDTTSAVKS</sequence>
<accession>A0A085LZA5</accession>
<organism evidence="1 3">
    <name type="scientific">Trichuris suis</name>
    <name type="common">pig whipworm</name>
    <dbReference type="NCBI Taxonomy" id="68888"/>
    <lineage>
        <taxon>Eukaryota</taxon>
        <taxon>Metazoa</taxon>
        <taxon>Ecdysozoa</taxon>
        <taxon>Nematoda</taxon>
        <taxon>Enoplea</taxon>
        <taxon>Dorylaimia</taxon>
        <taxon>Trichinellida</taxon>
        <taxon>Trichuridae</taxon>
        <taxon>Trichuris</taxon>
    </lineage>
</organism>
<evidence type="ECO:0000313" key="1">
    <source>
        <dbReference type="EMBL" id="KFD50301.1"/>
    </source>
</evidence>
<dbReference type="AlphaFoldDB" id="A0A085LZA5"/>
<proteinExistence type="predicted"/>
<dbReference type="EMBL" id="KL363255">
    <property type="protein sequence ID" value="KFD50301.1"/>
    <property type="molecule type" value="Genomic_DNA"/>
</dbReference>
<reference evidence="1 3" key="1">
    <citation type="journal article" date="2014" name="Nat. Genet.">
        <title>Genome and transcriptome of the porcine whipworm Trichuris suis.</title>
        <authorList>
            <person name="Jex A.R."/>
            <person name="Nejsum P."/>
            <person name="Schwarz E.M."/>
            <person name="Hu L."/>
            <person name="Young N.D."/>
            <person name="Hall R.S."/>
            <person name="Korhonen P.K."/>
            <person name="Liao S."/>
            <person name="Thamsborg S."/>
            <person name="Xia J."/>
            <person name="Xu P."/>
            <person name="Wang S."/>
            <person name="Scheerlinck J.P."/>
            <person name="Hofmann A."/>
            <person name="Sternberg P.W."/>
            <person name="Wang J."/>
            <person name="Gasser R.B."/>
        </authorList>
    </citation>
    <scope>NUCLEOTIDE SEQUENCE [LARGE SCALE GENOMIC DNA]</scope>
    <source>
        <strain evidence="2">DCEP-RM93F</strain>
        <strain evidence="1">DCEP-RM93M</strain>
    </source>
</reference>
<gene>
    <name evidence="1" type="ORF">M513_08801</name>
    <name evidence="2" type="ORF">M514_08801</name>
</gene>
<name>A0A085LZA5_9BILA</name>
<dbReference type="Proteomes" id="UP000030758">
    <property type="component" value="Unassembled WGS sequence"/>
</dbReference>
<keyword evidence="3" id="KW-1185">Reference proteome</keyword>
<evidence type="ECO:0000313" key="3">
    <source>
        <dbReference type="Proteomes" id="UP000030764"/>
    </source>
</evidence>
<dbReference type="EMBL" id="KL367495">
    <property type="protein sequence ID" value="KFD69537.1"/>
    <property type="molecule type" value="Genomic_DNA"/>
</dbReference>